<feature type="compositionally biased region" description="Acidic residues" evidence="1">
    <location>
        <begin position="1"/>
        <end position="16"/>
    </location>
</feature>
<feature type="compositionally biased region" description="Basic residues" evidence="1">
    <location>
        <begin position="55"/>
        <end position="69"/>
    </location>
</feature>
<keyword evidence="4" id="KW-1185">Reference proteome</keyword>
<gene>
    <name evidence="3" type="ORF">PPERSA_08206</name>
</gene>
<feature type="region of interest" description="Disordered" evidence="1">
    <location>
        <begin position="50"/>
        <end position="110"/>
    </location>
</feature>
<comment type="caution">
    <text evidence="3">The sequence shown here is derived from an EMBL/GenBank/DDBJ whole genome shotgun (WGS) entry which is preliminary data.</text>
</comment>
<feature type="compositionally biased region" description="Acidic residues" evidence="1">
    <location>
        <begin position="339"/>
        <end position="351"/>
    </location>
</feature>
<dbReference type="Proteomes" id="UP000054937">
    <property type="component" value="Unassembled WGS sequence"/>
</dbReference>
<name>A0A0V0QFW9_PSEPJ</name>
<dbReference type="GO" id="GO:0005737">
    <property type="term" value="C:cytoplasm"/>
    <property type="evidence" value="ECO:0007669"/>
    <property type="project" value="TreeGrafter"/>
</dbReference>
<dbReference type="PANTHER" id="PTHR23324">
    <property type="entry name" value="SEC14 RELATED PROTEIN"/>
    <property type="match status" value="1"/>
</dbReference>
<dbReference type="InterPro" id="IPR051064">
    <property type="entry name" value="SEC14/CRAL-TRIO_domain"/>
</dbReference>
<organism evidence="3 4">
    <name type="scientific">Pseudocohnilembus persalinus</name>
    <name type="common">Ciliate</name>
    <dbReference type="NCBI Taxonomy" id="266149"/>
    <lineage>
        <taxon>Eukaryota</taxon>
        <taxon>Sar</taxon>
        <taxon>Alveolata</taxon>
        <taxon>Ciliophora</taxon>
        <taxon>Intramacronucleata</taxon>
        <taxon>Oligohymenophorea</taxon>
        <taxon>Scuticociliatia</taxon>
        <taxon>Philasterida</taxon>
        <taxon>Pseudocohnilembidae</taxon>
        <taxon>Pseudocohnilembus</taxon>
    </lineage>
</organism>
<feature type="region of interest" description="Disordered" evidence="1">
    <location>
        <begin position="1"/>
        <end position="34"/>
    </location>
</feature>
<feature type="region of interest" description="Disordered" evidence="1">
    <location>
        <begin position="339"/>
        <end position="401"/>
    </location>
</feature>
<dbReference type="EMBL" id="LDAU01000176">
    <property type="protein sequence ID" value="KRX01105.1"/>
    <property type="molecule type" value="Genomic_DNA"/>
</dbReference>
<accession>A0A0V0QFW9</accession>
<evidence type="ECO:0000313" key="4">
    <source>
        <dbReference type="Proteomes" id="UP000054937"/>
    </source>
</evidence>
<dbReference type="InterPro" id="IPR009038">
    <property type="entry name" value="GOLD_dom"/>
</dbReference>
<sequence length="836" mass="99226">MNSDQDYLEQDEEDEQQQNINKQPKVPKKEFIEDELDPVYQKQQILKQRLERQKHIMMRRQQQKQRQKNSQRQTEIEKNIDAKFNGANSQEKNQKNQENQEEETEEQKLEKEEIQFIQGPLLENKDIIEKIFEIGYRLLDSALIQAELNLINLQNFSAQLPALVKTFTLQDCYKLEAYNNKEVKFDLAFDLEKNRDIFKAMIPIMQKLSGSRLAYKLGDILFKFLEILRAKYTSLEEKEILQSMYLVQKFQQDQIYCQASFKENFINNDPERNTIINTFVKGGISKGIQNIMQVMQKQGIFSFEEMSNVMEQISGDIKQALSDIFQEMYDKIEAIDEQEEEDFLDSDEDENDPKVQERKQLQMEKKLQQREKIKQNLANQKKQINVNPDDEEAPTSNKEKEELMKKQQFAKDIIQLLIKIAPQTQLKIVITDEILKNLKLDEKHLKDAEQLEAGLELKYRILSPIDVAEDLPKFQKLVFQLSLIVIDNLEQLSQQFKYLRNKFFICLIRFYQLFENNIPWLYLFQLFWEFVGPRLRVFQEDVREVRFFLENQLEENPQFFEFLMNFDELEKIMMEKEILKEPLYFNNVKVQNAQPISKSISAGKSGVIYRVFEIFKPLSLISFQFSVEQKDISFAIKYLGDFQNLNQQQKQEYKEGITIISGDKVKCDVDPYKGNLLAVQPGLYVAEFSNQYSWFAEKKIQFSFSILEPTINDQDKMNKSIPIRKVLYPNFYRAIDEEQITDKFLYQSLFESAYRIIIYLNEKMYGILVQTPEKQEFQQEEDCDVVKEFLGKVFDKTLELSSKTNVFGEYTARNFVKIVPNVEIIRLNFDLKLDQL</sequence>
<dbReference type="AlphaFoldDB" id="A0A0V0QFW9"/>
<dbReference type="InterPro" id="IPR036598">
    <property type="entry name" value="GOLD_dom_sf"/>
</dbReference>
<dbReference type="SUPFAM" id="SSF101576">
    <property type="entry name" value="Supernatant protein factor (SPF), C-terminal domain"/>
    <property type="match status" value="1"/>
</dbReference>
<feature type="domain" description="GOLD" evidence="2">
    <location>
        <begin position="593"/>
        <end position="706"/>
    </location>
</feature>
<dbReference type="OrthoDB" id="1434354at2759"/>
<dbReference type="InParanoid" id="A0A0V0QFW9"/>
<proteinExistence type="predicted"/>
<dbReference type="PANTHER" id="PTHR23324:SF83">
    <property type="entry name" value="SEC14-LIKE PROTEIN 2"/>
    <property type="match status" value="1"/>
</dbReference>
<feature type="compositionally biased region" description="Basic and acidic residues" evidence="1">
    <location>
        <begin position="352"/>
        <end position="374"/>
    </location>
</feature>
<protein>
    <recommendedName>
        <fullName evidence="2">GOLD domain-containing protein</fullName>
    </recommendedName>
</protein>
<reference evidence="3 4" key="1">
    <citation type="journal article" date="2015" name="Sci. Rep.">
        <title>Genome of the facultative scuticociliatosis pathogen Pseudocohnilembus persalinus provides insight into its virulence through horizontal gene transfer.</title>
        <authorList>
            <person name="Xiong J."/>
            <person name="Wang G."/>
            <person name="Cheng J."/>
            <person name="Tian M."/>
            <person name="Pan X."/>
            <person name="Warren A."/>
            <person name="Jiang C."/>
            <person name="Yuan D."/>
            <person name="Miao W."/>
        </authorList>
    </citation>
    <scope>NUCLEOTIDE SEQUENCE [LARGE SCALE GENOMIC DNA]</scope>
    <source>
        <strain evidence="3">36N120E</strain>
    </source>
</reference>
<feature type="compositionally biased region" description="Polar residues" evidence="1">
    <location>
        <begin position="376"/>
        <end position="386"/>
    </location>
</feature>
<dbReference type="Gene3D" id="2.60.120.680">
    <property type="entry name" value="GOLD domain"/>
    <property type="match status" value="1"/>
</dbReference>
<evidence type="ECO:0000256" key="1">
    <source>
        <dbReference type="SAM" id="MobiDB-lite"/>
    </source>
</evidence>
<evidence type="ECO:0000313" key="3">
    <source>
        <dbReference type="EMBL" id="KRX01105.1"/>
    </source>
</evidence>
<evidence type="ECO:0000259" key="2">
    <source>
        <dbReference type="PROSITE" id="PS50866"/>
    </source>
</evidence>
<dbReference type="PROSITE" id="PS50866">
    <property type="entry name" value="GOLD"/>
    <property type="match status" value="1"/>
</dbReference>